<name>A0AAU8K4C8_9ACTN</name>
<accession>A0AAU8K4C8</accession>
<dbReference type="RefSeq" id="WP_354643832.1">
    <property type="nucleotide sequence ID" value="NZ_CP159872.1"/>
</dbReference>
<protein>
    <submittedName>
        <fullName evidence="1">Uncharacterized protein</fullName>
    </submittedName>
</protein>
<dbReference type="KEGG" id="kcm:ABWK59_30290"/>
<proteinExistence type="predicted"/>
<gene>
    <name evidence="1" type="ORF">ABWK59_30290</name>
</gene>
<organism evidence="1">
    <name type="scientific">Kitasatospora camelliae</name>
    <dbReference type="NCBI Taxonomy" id="3156397"/>
    <lineage>
        <taxon>Bacteria</taxon>
        <taxon>Bacillati</taxon>
        <taxon>Actinomycetota</taxon>
        <taxon>Actinomycetes</taxon>
        <taxon>Kitasatosporales</taxon>
        <taxon>Streptomycetaceae</taxon>
        <taxon>Kitasatospora</taxon>
    </lineage>
</organism>
<reference evidence="1" key="1">
    <citation type="submission" date="2024-06" db="EMBL/GenBank/DDBJ databases">
        <title>The genome sequences of Kitasatospora sp. strain HUAS MG31.</title>
        <authorList>
            <person name="Mo P."/>
        </authorList>
    </citation>
    <scope>NUCLEOTIDE SEQUENCE</scope>
    <source>
        <strain evidence="1">HUAS MG31</strain>
    </source>
</reference>
<dbReference type="EMBL" id="CP159872">
    <property type="protein sequence ID" value="XCM82898.1"/>
    <property type="molecule type" value="Genomic_DNA"/>
</dbReference>
<evidence type="ECO:0000313" key="1">
    <source>
        <dbReference type="EMBL" id="XCM82898.1"/>
    </source>
</evidence>
<sequence length="106" mass="11679">MTALGPVTVSIDGLADPTTHPGLQDGLAALWAAANEAPIWIPSYQGTRDVLTSREWRYRIAERLRQDGRWQAPLILSPGTERRMMRIRAADPCERLSESQSPPVGG</sequence>
<dbReference type="AlphaFoldDB" id="A0AAU8K4C8"/>